<dbReference type="EMBL" id="BJFL01000005">
    <property type="protein sequence ID" value="GDY30022.1"/>
    <property type="molecule type" value="Genomic_DNA"/>
</dbReference>
<comment type="caution">
    <text evidence="2">The sequence shown here is derived from an EMBL/GenBank/DDBJ whole genome shotgun (WGS) entry which is preliminary data.</text>
</comment>
<keyword evidence="3" id="KW-1185">Reference proteome</keyword>
<dbReference type="AlphaFoldDB" id="A0A4D4J4M3"/>
<evidence type="ECO:0000256" key="1">
    <source>
        <dbReference type="SAM" id="MobiDB-lite"/>
    </source>
</evidence>
<feature type="region of interest" description="Disordered" evidence="1">
    <location>
        <begin position="54"/>
        <end position="85"/>
    </location>
</feature>
<feature type="compositionally biased region" description="Basic and acidic residues" evidence="1">
    <location>
        <begin position="55"/>
        <end position="85"/>
    </location>
</feature>
<organism evidence="2 3">
    <name type="scientific">Gandjariella thermophila</name>
    <dbReference type="NCBI Taxonomy" id="1931992"/>
    <lineage>
        <taxon>Bacteria</taxon>
        <taxon>Bacillati</taxon>
        <taxon>Actinomycetota</taxon>
        <taxon>Actinomycetes</taxon>
        <taxon>Pseudonocardiales</taxon>
        <taxon>Pseudonocardiaceae</taxon>
        <taxon>Gandjariella</taxon>
    </lineage>
</organism>
<reference evidence="3" key="1">
    <citation type="submission" date="2019-04" db="EMBL/GenBank/DDBJ databases">
        <title>Draft genome sequence of Pseudonocardiaceae bacterium SL3-2-4.</title>
        <authorList>
            <person name="Ningsih F."/>
            <person name="Yokota A."/>
            <person name="Sakai Y."/>
            <person name="Nanatani K."/>
            <person name="Yabe S."/>
            <person name="Oetari A."/>
            <person name="Sjamsuridzal W."/>
        </authorList>
    </citation>
    <scope>NUCLEOTIDE SEQUENCE [LARGE SCALE GENOMIC DNA]</scope>
    <source>
        <strain evidence="3">SL3-2-4</strain>
    </source>
</reference>
<accession>A0A4D4J4M3</accession>
<name>A0A4D4J4M3_9PSEU</name>
<protein>
    <submittedName>
        <fullName evidence="2">Uncharacterized protein</fullName>
    </submittedName>
</protein>
<gene>
    <name evidence="2" type="ORF">GTS_16550</name>
</gene>
<sequence length="85" mass="9402">MRGGPQHRAEQRADGYGESRLLVHLTDYRLGVRLALPHSATRHRPPAATWLMCSPHEEKQPGRVPDHGADAADDRQAKLGHGHEA</sequence>
<evidence type="ECO:0000313" key="3">
    <source>
        <dbReference type="Proteomes" id="UP000298860"/>
    </source>
</evidence>
<dbReference type="Proteomes" id="UP000298860">
    <property type="component" value="Unassembled WGS sequence"/>
</dbReference>
<evidence type="ECO:0000313" key="2">
    <source>
        <dbReference type="EMBL" id="GDY30022.1"/>
    </source>
</evidence>
<proteinExistence type="predicted"/>